<protein>
    <submittedName>
        <fullName evidence="2">IS200/IS605 family transposase</fullName>
    </submittedName>
</protein>
<dbReference type="RefSeq" id="WP_154328051.1">
    <property type="nucleotide sequence ID" value="NZ_CP045696.1"/>
</dbReference>
<dbReference type="GO" id="GO:0003677">
    <property type="term" value="F:DNA binding"/>
    <property type="evidence" value="ECO:0007669"/>
    <property type="project" value="InterPro"/>
</dbReference>
<proteinExistence type="predicted"/>
<dbReference type="EMBL" id="VULT01000001">
    <property type="protein sequence ID" value="MSS16164.1"/>
    <property type="molecule type" value="Genomic_DNA"/>
</dbReference>
<evidence type="ECO:0000313" key="2">
    <source>
        <dbReference type="EMBL" id="MSS16164.1"/>
    </source>
</evidence>
<comment type="caution">
    <text evidence="2">The sequence shown here is derived from an EMBL/GenBank/DDBJ whole genome shotgun (WGS) entry which is preliminary data.</text>
</comment>
<dbReference type="InterPro" id="IPR036515">
    <property type="entry name" value="Transposase_17_sf"/>
</dbReference>
<dbReference type="GO" id="GO:0006313">
    <property type="term" value="P:DNA transposition"/>
    <property type="evidence" value="ECO:0007669"/>
    <property type="project" value="InterPro"/>
</dbReference>
<dbReference type="PANTHER" id="PTHR33360">
    <property type="entry name" value="TRANSPOSASE FOR INSERTION SEQUENCE ELEMENT IS200"/>
    <property type="match status" value="1"/>
</dbReference>
<dbReference type="NCBIfam" id="NF033573">
    <property type="entry name" value="transpos_IS200"/>
    <property type="match status" value="1"/>
</dbReference>
<sequence>MANTYVSNNVHIVFHTKTGGTTIAHDDEGSLYKYMAGIVNATGSHLIEIGGMPDHVHMLVSVTKTIALADLVRTIKAESSRWLKRYSPIYNQFAWQEGYGAFSVSVSLKSKVIQYIRNQEHHHEKRTFAEEFKVFLDAYGIEYDHRYL</sequence>
<dbReference type="GO" id="GO:0004803">
    <property type="term" value="F:transposase activity"/>
    <property type="evidence" value="ECO:0007669"/>
    <property type="project" value="InterPro"/>
</dbReference>
<dbReference type="Proteomes" id="UP000483362">
    <property type="component" value="Unassembled WGS sequence"/>
</dbReference>
<dbReference type="PANTHER" id="PTHR33360:SF2">
    <property type="entry name" value="TRANSPOSASE FOR INSERTION SEQUENCE ELEMENT IS200"/>
    <property type="match status" value="1"/>
</dbReference>
<dbReference type="Pfam" id="PF01797">
    <property type="entry name" value="Y1_Tnp"/>
    <property type="match status" value="1"/>
</dbReference>
<reference evidence="2 3" key="1">
    <citation type="submission" date="2019-08" db="EMBL/GenBank/DDBJ databases">
        <title>In-depth cultivation of the pig gut microbiome towards novel bacterial diversity and tailored functional studies.</title>
        <authorList>
            <person name="Wylensek D."/>
            <person name="Hitch T.C.A."/>
            <person name="Clavel T."/>
        </authorList>
    </citation>
    <scope>NUCLEOTIDE SEQUENCE [LARGE SCALE GENOMIC DNA]</scope>
    <source>
        <strain evidence="2 3">Oil-RF-744-WCA-WT-10</strain>
    </source>
</reference>
<dbReference type="SMART" id="SM01321">
    <property type="entry name" value="Y1_Tnp"/>
    <property type="match status" value="1"/>
</dbReference>
<dbReference type="Gene3D" id="3.30.70.1290">
    <property type="entry name" value="Transposase IS200-like"/>
    <property type="match status" value="1"/>
</dbReference>
<accession>A0A6L5XBQ6</accession>
<dbReference type="InterPro" id="IPR002686">
    <property type="entry name" value="Transposase_17"/>
</dbReference>
<dbReference type="SUPFAM" id="SSF143422">
    <property type="entry name" value="Transposase IS200-like"/>
    <property type="match status" value="1"/>
</dbReference>
<dbReference type="AlphaFoldDB" id="A0A6L5XBQ6"/>
<feature type="domain" description="Transposase IS200-like" evidence="1">
    <location>
        <begin position="6"/>
        <end position="119"/>
    </location>
</feature>
<organism evidence="2 3">
    <name type="scientific">Sodaliphilus pleomorphus</name>
    <dbReference type="NCBI Taxonomy" id="2606626"/>
    <lineage>
        <taxon>Bacteria</taxon>
        <taxon>Pseudomonadati</taxon>
        <taxon>Bacteroidota</taxon>
        <taxon>Bacteroidia</taxon>
        <taxon>Bacteroidales</taxon>
        <taxon>Muribaculaceae</taxon>
        <taxon>Sodaliphilus</taxon>
    </lineage>
</organism>
<evidence type="ECO:0000259" key="1">
    <source>
        <dbReference type="SMART" id="SM01321"/>
    </source>
</evidence>
<name>A0A6L5XBQ6_9BACT</name>
<gene>
    <name evidence="2" type="primary">tnpA</name>
    <name evidence="2" type="ORF">FYJ29_00015</name>
</gene>
<evidence type="ECO:0000313" key="3">
    <source>
        <dbReference type="Proteomes" id="UP000483362"/>
    </source>
</evidence>
<keyword evidence="3" id="KW-1185">Reference proteome</keyword>